<evidence type="ECO:0000313" key="2">
    <source>
        <dbReference type="EMBL" id="BAT75909.1"/>
    </source>
</evidence>
<keyword evidence="1" id="KW-0812">Transmembrane</keyword>
<feature type="non-terminal residue" evidence="2">
    <location>
        <position position="1"/>
    </location>
</feature>
<dbReference type="AlphaFoldDB" id="A0A0S3R5P4"/>
<keyword evidence="3" id="KW-1185">Reference proteome</keyword>
<evidence type="ECO:0000313" key="3">
    <source>
        <dbReference type="Proteomes" id="UP000291084"/>
    </source>
</evidence>
<gene>
    <name evidence="2" type="primary">Vigan.01G384400</name>
    <name evidence="2" type="ORF">VIGAN_01384400</name>
</gene>
<feature type="transmembrane region" description="Helical" evidence="1">
    <location>
        <begin position="56"/>
        <end position="77"/>
    </location>
</feature>
<dbReference type="EMBL" id="AP015034">
    <property type="protein sequence ID" value="BAT75909.1"/>
    <property type="molecule type" value="Genomic_DNA"/>
</dbReference>
<reference evidence="2 3" key="1">
    <citation type="journal article" date="2015" name="Sci. Rep.">
        <title>The power of single molecule real-time sequencing technology in the de novo assembly of a eukaryotic genome.</title>
        <authorList>
            <person name="Sakai H."/>
            <person name="Naito K."/>
            <person name="Ogiso-Tanaka E."/>
            <person name="Takahashi Y."/>
            <person name="Iseki K."/>
            <person name="Muto C."/>
            <person name="Satou K."/>
            <person name="Teruya K."/>
            <person name="Shiroma A."/>
            <person name="Shimoji M."/>
            <person name="Hirano T."/>
            <person name="Itoh T."/>
            <person name="Kaga A."/>
            <person name="Tomooka N."/>
        </authorList>
    </citation>
    <scope>NUCLEOTIDE SEQUENCE [LARGE SCALE GENOMIC DNA]</scope>
    <source>
        <strain evidence="3">cv. Shumari</strain>
    </source>
</reference>
<proteinExistence type="predicted"/>
<protein>
    <submittedName>
        <fullName evidence="2">Uncharacterized protein</fullName>
    </submittedName>
</protein>
<evidence type="ECO:0000256" key="1">
    <source>
        <dbReference type="SAM" id="Phobius"/>
    </source>
</evidence>
<dbReference type="Proteomes" id="UP000291084">
    <property type="component" value="Chromosome 1"/>
</dbReference>
<keyword evidence="1" id="KW-1133">Transmembrane helix</keyword>
<accession>A0A0S3R5P4</accession>
<organism evidence="2 3">
    <name type="scientific">Vigna angularis var. angularis</name>
    <dbReference type="NCBI Taxonomy" id="157739"/>
    <lineage>
        <taxon>Eukaryota</taxon>
        <taxon>Viridiplantae</taxon>
        <taxon>Streptophyta</taxon>
        <taxon>Embryophyta</taxon>
        <taxon>Tracheophyta</taxon>
        <taxon>Spermatophyta</taxon>
        <taxon>Magnoliopsida</taxon>
        <taxon>eudicotyledons</taxon>
        <taxon>Gunneridae</taxon>
        <taxon>Pentapetalae</taxon>
        <taxon>rosids</taxon>
        <taxon>fabids</taxon>
        <taxon>Fabales</taxon>
        <taxon>Fabaceae</taxon>
        <taxon>Papilionoideae</taxon>
        <taxon>50 kb inversion clade</taxon>
        <taxon>NPAAA clade</taxon>
        <taxon>indigoferoid/millettioid clade</taxon>
        <taxon>Phaseoleae</taxon>
        <taxon>Vigna</taxon>
    </lineage>
</organism>
<name>A0A0S3R5P4_PHAAN</name>
<sequence>IRKVVRFMQSHWMMNESHDHDFVGNVLRRPTREGCRHEAAQKMLRSILQQRRLPKFLPFGFLFSFLFQTLIPTLHVVCGVERKFIKLICLLKFHFLKS</sequence>
<keyword evidence="1" id="KW-0472">Membrane</keyword>